<name>A0A4W5LLG2_9TELE</name>
<comment type="catalytic activity">
    <reaction evidence="13">
        <text>L-proline + NAD(+) = 1-pyrroline-2-carboxylate + NADH + H(+)</text>
        <dbReference type="Rhea" id="RHEA:20321"/>
        <dbReference type="ChEBI" id="CHEBI:15378"/>
        <dbReference type="ChEBI" id="CHEBI:39785"/>
        <dbReference type="ChEBI" id="CHEBI:57540"/>
        <dbReference type="ChEBI" id="CHEBI:57945"/>
        <dbReference type="ChEBI" id="CHEBI:60039"/>
        <dbReference type="EC" id="1.5.1.1"/>
    </reaction>
    <physiologicalReaction direction="right-to-left" evidence="13">
        <dbReference type="Rhea" id="RHEA:20323"/>
    </physiologicalReaction>
</comment>
<comment type="catalytic activity">
    <reaction evidence="11">
        <text>(S)-cystathionine ketimine + NADH + 2 H(+) = (3R,5S)-2,3,5,6,7-pentahydro-1,4-thiazepine-3,5-dicarboxylate + NAD(+)</text>
        <dbReference type="Rhea" id="RHEA:68032"/>
        <dbReference type="ChEBI" id="CHEBI:15378"/>
        <dbReference type="ChEBI" id="CHEBI:57540"/>
        <dbReference type="ChEBI" id="CHEBI:57945"/>
        <dbReference type="ChEBI" id="CHEBI:176808"/>
        <dbReference type="ChEBI" id="CHEBI:176810"/>
    </reaction>
    <physiologicalReaction direction="left-to-right" evidence="11">
        <dbReference type="Rhea" id="RHEA:68033"/>
    </physiologicalReaction>
</comment>
<evidence type="ECO:0000256" key="6">
    <source>
        <dbReference type="ARBA" id="ARBA00093197"/>
    </source>
</evidence>
<dbReference type="Gene3D" id="3.40.50.720">
    <property type="entry name" value="NAD(P)-binding Rossmann-like Domain"/>
    <property type="match status" value="1"/>
</dbReference>
<comment type="similarity">
    <text evidence="1">Belongs to the ornithine cyclodeaminase/mu-crystallin family.</text>
</comment>
<keyword evidence="19" id="KW-1185">Reference proteome</keyword>
<dbReference type="FunFam" id="3.40.50.720:FF:000311">
    <property type="entry name" value="Ornithine cyclodeaminase"/>
    <property type="match status" value="1"/>
</dbReference>
<evidence type="ECO:0000256" key="2">
    <source>
        <dbReference type="ARBA" id="ARBA00012883"/>
    </source>
</evidence>
<evidence type="ECO:0000256" key="4">
    <source>
        <dbReference type="ARBA" id="ARBA00033420"/>
    </source>
</evidence>
<evidence type="ECO:0000256" key="10">
    <source>
        <dbReference type="ARBA" id="ARBA00093248"/>
    </source>
</evidence>
<comment type="catalytic activity">
    <reaction evidence="5">
        <text>L-pipecolate + NAD(+) = Delta(1)-piperideine-2-carboxylate + NADH + H(+)</text>
        <dbReference type="Rhea" id="RHEA:30807"/>
        <dbReference type="ChEBI" id="CHEBI:15378"/>
        <dbReference type="ChEBI" id="CHEBI:57540"/>
        <dbReference type="ChEBI" id="CHEBI:57945"/>
        <dbReference type="ChEBI" id="CHEBI:61185"/>
        <dbReference type="ChEBI" id="CHEBI:77631"/>
        <dbReference type="EC" id="1.5.1.1"/>
    </reaction>
    <physiologicalReaction direction="right-to-left" evidence="5">
        <dbReference type="Rhea" id="RHEA:30809"/>
    </physiologicalReaction>
</comment>
<dbReference type="PANTHER" id="PTHR13812">
    <property type="entry name" value="KETIMINE REDUCTASE MU-CRYSTALLIN"/>
    <property type="match status" value="1"/>
</dbReference>
<comment type="catalytic activity">
    <reaction evidence="10">
        <text>(R)-lanthionine ketimine + NADPH + 2 H(+) = (3R,5R)-1,4-thiomorpholine-3,5-dicarboxylate + NADP(+)</text>
        <dbReference type="Rhea" id="RHEA:68040"/>
        <dbReference type="ChEBI" id="CHEBI:15378"/>
        <dbReference type="ChEBI" id="CHEBI:57783"/>
        <dbReference type="ChEBI" id="CHEBI:58349"/>
        <dbReference type="ChEBI" id="CHEBI:176891"/>
        <dbReference type="ChEBI" id="CHEBI:176892"/>
    </reaction>
    <physiologicalReaction direction="left-to-right" evidence="10">
        <dbReference type="Rhea" id="RHEA:68041"/>
    </physiologicalReaction>
</comment>
<evidence type="ECO:0000256" key="3">
    <source>
        <dbReference type="ARBA" id="ARBA00015173"/>
    </source>
</evidence>
<evidence type="ECO:0000256" key="17">
    <source>
        <dbReference type="ARBA" id="ARBA00093650"/>
    </source>
</evidence>
<evidence type="ECO:0000256" key="16">
    <source>
        <dbReference type="ARBA" id="ARBA00093598"/>
    </source>
</evidence>
<dbReference type="EC" id="1.5.1.25" evidence="2"/>
<dbReference type="InterPro" id="IPR036291">
    <property type="entry name" value="NAD(P)-bd_dom_sf"/>
</dbReference>
<accession>A0A4W5LLG2</accession>
<evidence type="ECO:0000256" key="7">
    <source>
        <dbReference type="ARBA" id="ARBA00093203"/>
    </source>
</evidence>
<comment type="catalytic activity">
    <reaction evidence="9">
        <text>(S)-cystathionine ketimine + NADPH + 2 H(+) = (3R,5S)-2,3,5,6,7-pentahydro-1,4-thiazepine-3,5-dicarboxylate + NADP(+)</text>
        <dbReference type="Rhea" id="RHEA:68036"/>
        <dbReference type="ChEBI" id="CHEBI:15378"/>
        <dbReference type="ChEBI" id="CHEBI:57783"/>
        <dbReference type="ChEBI" id="CHEBI:58349"/>
        <dbReference type="ChEBI" id="CHEBI:176808"/>
        <dbReference type="ChEBI" id="CHEBI:176810"/>
    </reaction>
    <physiologicalReaction direction="left-to-right" evidence="9">
        <dbReference type="Rhea" id="RHEA:68037"/>
    </physiologicalReaction>
</comment>
<dbReference type="Pfam" id="PF02423">
    <property type="entry name" value="OCD_Mu_crystall"/>
    <property type="match status" value="1"/>
</dbReference>
<evidence type="ECO:0000256" key="1">
    <source>
        <dbReference type="ARBA" id="ARBA00008903"/>
    </source>
</evidence>
<dbReference type="NCBIfam" id="NF004793">
    <property type="entry name" value="PRK06141.1"/>
    <property type="match status" value="1"/>
</dbReference>
<dbReference type="Ensembl" id="ENSHHUT00000027744.1">
    <property type="protein sequence ID" value="ENSHHUP00000026693.1"/>
    <property type="gene ID" value="ENSHHUG00000016900.1"/>
</dbReference>
<dbReference type="InterPro" id="IPR003462">
    <property type="entry name" value="ODC_Mu_crystall"/>
</dbReference>
<dbReference type="Gene3D" id="3.30.1780.10">
    <property type="entry name" value="ornithine cyclodeaminase, domain 1"/>
    <property type="match status" value="1"/>
</dbReference>
<evidence type="ECO:0000256" key="9">
    <source>
        <dbReference type="ARBA" id="ARBA00093227"/>
    </source>
</evidence>
<evidence type="ECO:0000256" key="14">
    <source>
        <dbReference type="ARBA" id="ARBA00093273"/>
    </source>
</evidence>
<protein>
    <recommendedName>
        <fullName evidence="3">Ketimine reductase mu-crystallin</fullName>
        <ecNumber evidence="16">1.5.1.1</ecNumber>
        <ecNumber evidence="2">1.5.1.25</ecNumber>
    </recommendedName>
    <alternativeName>
        <fullName evidence="17">1-piperideine-2-carboxylate/1-pyrroline-2-carboxylate reductase</fullName>
    </alternativeName>
    <alternativeName>
        <fullName evidence="4">NADP-regulated thyroid-hormone-binding protein</fullName>
    </alternativeName>
</protein>
<dbReference type="Proteomes" id="UP000314982">
    <property type="component" value="Unassembled WGS sequence"/>
</dbReference>
<comment type="catalytic activity">
    <reaction evidence="8">
        <text>(3R)-1,4-thiomorpholine-3-carboxylate + NAD(+) = 3,4-dehydrothiomorpholine-3-carboxylate + NADH + 2 H(+)</text>
        <dbReference type="Rhea" id="RHEA:12504"/>
        <dbReference type="ChEBI" id="CHEBI:15378"/>
        <dbReference type="ChEBI" id="CHEBI:57540"/>
        <dbReference type="ChEBI" id="CHEBI:57945"/>
        <dbReference type="ChEBI" id="CHEBI:58517"/>
        <dbReference type="ChEBI" id="CHEBI:176873"/>
        <dbReference type="EC" id="1.5.1.25"/>
    </reaction>
    <physiologicalReaction direction="right-to-left" evidence="8">
        <dbReference type="Rhea" id="RHEA:12506"/>
    </physiologicalReaction>
</comment>
<dbReference type="PIRSF" id="PIRSF001439">
    <property type="entry name" value="CryM"/>
    <property type="match status" value="1"/>
</dbReference>
<dbReference type="GeneTree" id="ENSGT00390000000237"/>
<dbReference type="PANTHER" id="PTHR13812:SF19">
    <property type="entry name" value="KETIMINE REDUCTASE MU-CRYSTALLIN"/>
    <property type="match status" value="1"/>
</dbReference>
<dbReference type="EC" id="1.5.1.1" evidence="16"/>
<sequence>AVSPPLLIPVDIHFPLYKSNCNFKQLIESLKEGFATPSIQVPMRHHHDYPNPPEDKDSTLLLMPAFNPGVDAGVKIVTVSPNNGKYNLPAIQGTYIYLDAHKGNIKAILDAKSLTTKRTASTSALASSFLSREDSSSLLMIGTGALAKNLIHAHTSIRPITKVYVWGRTIEKAQAVCDSLTNESYSCTAITSIEDKISKVDIISCATLSPTPLVFGKWLKEGQHLDLVGAYKKDMREADDDAIIKSSVFLDTYQGGLKESGDIVIPLNNGTLKVEDIKADLFELCNGAKKGRTSEKEITYFKSVGHALEDLVAASYFYNEFISNK</sequence>
<evidence type="ECO:0000256" key="12">
    <source>
        <dbReference type="ARBA" id="ARBA00093263"/>
    </source>
</evidence>
<evidence type="ECO:0000256" key="15">
    <source>
        <dbReference type="ARBA" id="ARBA00093567"/>
    </source>
</evidence>
<comment type="catalytic activity">
    <reaction evidence="12">
        <text>(3R)-1,4-thiomorpholine-3-carboxylate + NADP(+) = 3,4-dehydrothiomorpholine-3-carboxylate + NADPH + 2 H(+)</text>
        <dbReference type="Rhea" id="RHEA:12500"/>
        <dbReference type="ChEBI" id="CHEBI:15378"/>
        <dbReference type="ChEBI" id="CHEBI:57783"/>
        <dbReference type="ChEBI" id="CHEBI:58349"/>
        <dbReference type="ChEBI" id="CHEBI:58517"/>
        <dbReference type="ChEBI" id="CHEBI:176873"/>
        <dbReference type="EC" id="1.5.1.25"/>
    </reaction>
    <physiologicalReaction direction="right-to-left" evidence="12">
        <dbReference type="Rhea" id="RHEA:12502"/>
    </physiologicalReaction>
</comment>
<dbReference type="InterPro" id="IPR023401">
    <property type="entry name" value="ODC_N"/>
</dbReference>
<dbReference type="AlphaFoldDB" id="A0A4W5LLG2"/>
<dbReference type="STRING" id="62062.ENSHHUP00000026693"/>
<proteinExistence type="inferred from homology"/>
<comment type="catalytic activity">
    <reaction evidence="7">
        <text>L-proline + NADP(+) = 1-pyrroline-2-carboxylate + NADPH + H(+)</text>
        <dbReference type="Rhea" id="RHEA:20317"/>
        <dbReference type="ChEBI" id="CHEBI:15378"/>
        <dbReference type="ChEBI" id="CHEBI:39785"/>
        <dbReference type="ChEBI" id="CHEBI:57783"/>
        <dbReference type="ChEBI" id="CHEBI:58349"/>
        <dbReference type="ChEBI" id="CHEBI:60039"/>
        <dbReference type="EC" id="1.5.1.1"/>
    </reaction>
    <physiologicalReaction direction="right-to-left" evidence="7">
        <dbReference type="Rhea" id="RHEA:20319"/>
    </physiologicalReaction>
</comment>
<comment type="catalytic activity">
    <reaction evidence="6">
        <text>Delta(2)-thiazoline-2-carboxylate + NADPH + 2 H(+) = L-thiazolidine-2-carboxylate + NADP(+)</text>
        <dbReference type="Rhea" id="RHEA:68072"/>
        <dbReference type="ChEBI" id="CHEBI:15378"/>
        <dbReference type="ChEBI" id="CHEBI:57783"/>
        <dbReference type="ChEBI" id="CHEBI:58349"/>
        <dbReference type="ChEBI" id="CHEBI:176895"/>
        <dbReference type="ChEBI" id="CHEBI:176896"/>
    </reaction>
    <physiologicalReaction direction="left-to-right" evidence="6">
        <dbReference type="Rhea" id="RHEA:68073"/>
    </physiologicalReaction>
</comment>
<evidence type="ECO:0000313" key="18">
    <source>
        <dbReference type="Ensembl" id="ENSHHUP00000026693.1"/>
    </source>
</evidence>
<dbReference type="GO" id="GO:0050241">
    <property type="term" value="F:pyrroline-2-carboxylate reductase activity"/>
    <property type="evidence" value="ECO:0007669"/>
    <property type="project" value="UniProtKB-EC"/>
</dbReference>
<comment type="catalytic activity">
    <reaction evidence="14">
        <text>L-pipecolate + NADP(+) = Delta(1)-piperideine-2-carboxylate + NADPH + H(+)</text>
        <dbReference type="Rhea" id="RHEA:12524"/>
        <dbReference type="ChEBI" id="CHEBI:15378"/>
        <dbReference type="ChEBI" id="CHEBI:57783"/>
        <dbReference type="ChEBI" id="CHEBI:58349"/>
        <dbReference type="ChEBI" id="CHEBI:61185"/>
        <dbReference type="ChEBI" id="CHEBI:77631"/>
        <dbReference type="EC" id="1.5.1.1"/>
    </reaction>
    <physiologicalReaction direction="right-to-left" evidence="14">
        <dbReference type="Rhea" id="RHEA:12526"/>
    </physiologicalReaction>
</comment>
<evidence type="ECO:0000313" key="19">
    <source>
        <dbReference type="Proteomes" id="UP000314982"/>
    </source>
</evidence>
<evidence type="ECO:0000256" key="5">
    <source>
        <dbReference type="ARBA" id="ARBA00093190"/>
    </source>
</evidence>
<dbReference type="GO" id="GO:0005737">
    <property type="term" value="C:cytoplasm"/>
    <property type="evidence" value="ECO:0007669"/>
    <property type="project" value="TreeGrafter"/>
</dbReference>
<reference evidence="18" key="3">
    <citation type="submission" date="2025-09" db="UniProtKB">
        <authorList>
            <consortium name="Ensembl"/>
        </authorList>
    </citation>
    <scope>IDENTIFICATION</scope>
</reference>
<reference evidence="18" key="2">
    <citation type="submission" date="2025-08" db="UniProtKB">
        <authorList>
            <consortium name="Ensembl"/>
        </authorList>
    </citation>
    <scope>IDENTIFICATION</scope>
</reference>
<dbReference type="SUPFAM" id="SSF51735">
    <property type="entry name" value="NAD(P)-binding Rossmann-fold domains"/>
    <property type="match status" value="1"/>
</dbReference>
<dbReference type="GO" id="GO:0019752">
    <property type="term" value="P:carboxylic acid metabolic process"/>
    <property type="evidence" value="ECO:0007669"/>
    <property type="project" value="UniProtKB-ARBA"/>
</dbReference>
<evidence type="ECO:0000256" key="13">
    <source>
        <dbReference type="ARBA" id="ARBA00093264"/>
    </source>
</evidence>
<evidence type="ECO:0000256" key="8">
    <source>
        <dbReference type="ARBA" id="ARBA00093226"/>
    </source>
</evidence>
<comment type="subunit">
    <text evidence="15">Homodimer. Binds the thyroid hormone triiodothyronine (T3); T3 binding inhibits enzymatic activity.</text>
</comment>
<evidence type="ECO:0000256" key="11">
    <source>
        <dbReference type="ARBA" id="ARBA00093250"/>
    </source>
</evidence>
<reference evidence="19" key="1">
    <citation type="submission" date="2018-06" db="EMBL/GenBank/DDBJ databases">
        <title>Genome assembly of Danube salmon.</title>
        <authorList>
            <person name="Macqueen D.J."/>
            <person name="Gundappa M.K."/>
        </authorList>
    </citation>
    <scope>NUCLEOTIDE SEQUENCE [LARGE SCALE GENOMIC DNA]</scope>
</reference>
<organism evidence="18 19">
    <name type="scientific">Hucho hucho</name>
    <name type="common">huchen</name>
    <dbReference type="NCBI Taxonomy" id="62062"/>
    <lineage>
        <taxon>Eukaryota</taxon>
        <taxon>Metazoa</taxon>
        <taxon>Chordata</taxon>
        <taxon>Craniata</taxon>
        <taxon>Vertebrata</taxon>
        <taxon>Euteleostomi</taxon>
        <taxon>Actinopterygii</taxon>
        <taxon>Neopterygii</taxon>
        <taxon>Teleostei</taxon>
        <taxon>Protacanthopterygii</taxon>
        <taxon>Salmoniformes</taxon>
        <taxon>Salmonidae</taxon>
        <taxon>Salmoninae</taxon>
        <taxon>Hucho</taxon>
    </lineage>
</organism>
<dbReference type="GO" id="GO:0047127">
    <property type="term" value="F:thiomorpholine-carboxylate dehydrogenase activity"/>
    <property type="evidence" value="ECO:0007669"/>
    <property type="project" value="UniProtKB-EC"/>
</dbReference>